<reference evidence="6 8" key="2">
    <citation type="journal article" date="2013" name="Nature">
        <title>Insights into bilaterian evolution from three spiralian genomes.</title>
        <authorList>
            <person name="Simakov O."/>
            <person name="Marletaz F."/>
            <person name="Cho S.J."/>
            <person name="Edsinger-Gonzales E."/>
            <person name="Havlak P."/>
            <person name="Hellsten U."/>
            <person name="Kuo D.H."/>
            <person name="Larsson T."/>
            <person name="Lv J."/>
            <person name="Arendt D."/>
            <person name="Savage R."/>
            <person name="Osoegawa K."/>
            <person name="de Jong P."/>
            <person name="Grimwood J."/>
            <person name="Chapman J.A."/>
            <person name="Shapiro H."/>
            <person name="Aerts A."/>
            <person name="Otillar R.P."/>
            <person name="Terry A.Y."/>
            <person name="Boore J.L."/>
            <person name="Grigoriev I.V."/>
            <person name="Lindberg D.R."/>
            <person name="Seaver E.C."/>
            <person name="Weisblat D.A."/>
            <person name="Putnam N.H."/>
            <person name="Rokhsar D.S."/>
        </authorList>
    </citation>
    <scope>NUCLEOTIDE SEQUENCE</scope>
    <source>
        <strain evidence="6 8">I ESC-2004</strain>
    </source>
</reference>
<organism evidence="6">
    <name type="scientific">Capitella teleta</name>
    <name type="common">Polychaete worm</name>
    <dbReference type="NCBI Taxonomy" id="283909"/>
    <lineage>
        <taxon>Eukaryota</taxon>
        <taxon>Metazoa</taxon>
        <taxon>Spiralia</taxon>
        <taxon>Lophotrochozoa</taxon>
        <taxon>Annelida</taxon>
        <taxon>Polychaeta</taxon>
        <taxon>Sedentaria</taxon>
        <taxon>Scolecida</taxon>
        <taxon>Capitellidae</taxon>
        <taxon>Capitella</taxon>
    </lineage>
</organism>
<reference evidence="7" key="3">
    <citation type="submission" date="2015-06" db="UniProtKB">
        <authorList>
            <consortium name="EnsemblMetazoa"/>
        </authorList>
    </citation>
    <scope>IDENTIFICATION</scope>
</reference>
<dbReference type="SMART" id="SM00531">
    <property type="entry name" value="TFIIE"/>
    <property type="match status" value="1"/>
</dbReference>
<evidence type="ECO:0000256" key="2">
    <source>
        <dbReference type="ARBA" id="ARBA00023015"/>
    </source>
</evidence>
<gene>
    <name evidence="6" type="ORF">CAPTEDRAFT_176545</name>
</gene>
<dbReference type="HOGENOM" id="CLU_051021_1_0_1"/>
<keyword evidence="3" id="KW-0804">Transcription</keyword>
<evidence type="ECO:0000313" key="7">
    <source>
        <dbReference type="EnsemblMetazoa" id="CapteP176545"/>
    </source>
</evidence>
<dbReference type="Pfam" id="PF11521">
    <property type="entry name" value="TFIIE-A_C"/>
    <property type="match status" value="1"/>
</dbReference>
<dbReference type="GO" id="GO:0005673">
    <property type="term" value="C:transcription factor TFIIE complex"/>
    <property type="evidence" value="ECO:0007669"/>
    <property type="project" value="TreeGrafter"/>
</dbReference>
<dbReference type="InterPro" id="IPR002853">
    <property type="entry name" value="TFIIE_asu"/>
</dbReference>
<feature type="domain" description="HTH TFE/IIEalpha-type" evidence="5">
    <location>
        <begin position="18"/>
        <end position="108"/>
    </location>
</feature>
<evidence type="ECO:0000313" key="6">
    <source>
        <dbReference type="EMBL" id="ELT98422.1"/>
    </source>
</evidence>
<dbReference type="EnsemblMetazoa" id="CapteT176545">
    <property type="protein sequence ID" value="CapteP176545"/>
    <property type="gene ID" value="CapteG176545"/>
</dbReference>
<proteinExistence type="inferred from homology"/>
<dbReference type="InterPro" id="IPR013083">
    <property type="entry name" value="Znf_RING/FYVE/PHD"/>
</dbReference>
<dbReference type="PANTHER" id="PTHR13097:SF7">
    <property type="entry name" value="GENERAL TRANSCRIPTION FACTOR IIE SUBUNIT 1"/>
    <property type="match status" value="1"/>
</dbReference>
<feature type="compositionally biased region" description="Low complexity" evidence="4">
    <location>
        <begin position="294"/>
        <end position="307"/>
    </location>
</feature>
<dbReference type="InterPro" id="IPR024550">
    <property type="entry name" value="TFIIEa/SarR/Rpc3_HTH_dom"/>
</dbReference>
<dbReference type="PROSITE" id="PS51344">
    <property type="entry name" value="HTH_TFE_IIE"/>
    <property type="match status" value="1"/>
</dbReference>
<feature type="region of interest" description="Disordered" evidence="4">
    <location>
        <begin position="209"/>
        <end position="242"/>
    </location>
</feature>
<comment type="similarity">
    <text evidence="1">Belongs to the TFIIE alpha subunit family.</text>
</comment>
<evidence type="ECO:0000256" key="3">
    <source>
        <dbReference type="ARBA" id="ARBA00023163"/>
    </source>
</evidence>
<dbReference type="InterPro" id="IPR017919">
    <property type="entry name" value="TFIIE/TFIIEa_HTH"/>
</dbReference>
<accession>R7TXU0</accession>
<dbReference type="InterPro" id="IPR021600">
    <property type="entry name" value="TFIIE_asu_C"/>
</dbReference>
<evidence type="ECO:0000256" key="1">
    <source>
        <dbReference type="ARBA" id="ARBA00008947"/>
    </source>
</evidence>
<feature type="region of interest" description="Disordered" evidence="4">
    <location>
        <begin position="323"/>
        <end position="351"/>
    </location>
</feature>
<evidence type="ECO:0000256" key="4">
    <source>
        <dbReference type="SAM" id="MobiDB-lite"/>
    </source>
</evidence>
<dbReference type="PANTHER" id="PTHR13097">
    <property type="entry name" value="TRANSCRIPTION INITIATION FACTOR IIE, ALPHA SUBUNIT"/>
    <property type="match status" value="1"/>
</dbReference>
<dbReference type="InterPro" id="IPR039997">
    <property type="entry name" value="TFE"/>
</dbReference>
<dbReference type="Gene3D" id="6.10.140.1250">
    <property type="match status" value="1"/>
</dbReference>
<evidence type="ECO:0000313" key="8">
    <source>
        <dbReference type="Proteomes" id="UP000014760"/>
    </source>
</evidence>
<dbReference type="EMBL" id="AMQN01010467">
    <property type="status" value="NOT_ANNOTATED_CDS"/>
    <property type="molecule type" value="Genomic_DNA"/>
</dbReference>
<sequence>MATAAVEPEVLTEVPDGLKRLVRYIVRGFYSVEHAILLDFLVHHPCVKEDDLLDLLLFERKQLRALVNTLKAERFIKSRMKMETDQEGRISRHNYFFINYGTFVNVVKYKMDHMRRKIETEERDNTHRASFQCSQCQKSYTDLEVDHLIDFASGQLHCEFCGAEVKEEEASEPRRDSRSLMEMFNTQMTPVDKLLRGLDDVTLAQELLEPEPTDLKSLRPKESSSRSGERTTWSGDASKGKDFNYVSMDDQVTISLGGDETKKAATVVTKETPIWMTQSTVEGSQSEAFLPETSSKAGASSAGASGSQENDDIMKTLLMHEKKSTNDPMGGLPREDTSSSESEDDFQPAKPAAAAVTLGAEEDFEEMESDDEEAVAMVMIGGQQVAFNEVSEEMIAKMTPSEKEAYIKLGQDMYEDMYD</sequence>
<dbReference type="EMBL" id="KB307921">
    <property type="protein sequence ID" value="ELT98422.1"/>
    <property type="molecule type" value="Genomic_DNA"/>
</dbReference>
<feature type="compositionally biased region" description="Polar residues" evidence="4">
    <location>
        <begin position="278"/>
        <end position="287"/>
    </location>
</feature>
<dbReference type="OrthoDB" id="361102at2759"/>
<dbReference type="Gene3D" id="3.30.40.10">
    <property type="entry name" value="Zinc/RING finger domain, C3HC4 (zinc finger)"/>
    <property type="match status" value="1"/>
</dbReference>
<dbReference type="OMA" id="DAIKWKV"/>
<keyword evidence="2" id="KW-0805">Transcription regulation</keyword>
<dbReference type="SUPFAM" id="SSF57783">
    <property type="entry name" value="Zinc beta-ribbon"/>
    <property type="match status" value="1"/>
</dbReference>
<protein>
    <recommendedName>
        <fullName evidence="5">HTH TFE/IIEalpha-type domain-containing protein</fullName>
    </recommendedName>
</protein>
<dbReference type="Proteomes" id="UP000014760">
    <property type="component" value="Unassembled WGS sequence"/>
</dbReference>
<dbReference type="GO" id="GO:0006367">
    <property type="term" value="P:transcription initiation at RNA polymerase II promoter"/>
    <property type="evidence" value="ECO:0007669"/>
    <property type="project" value="InterPro"/>
</dbReference>
<name>R7TXU0_CAPTE</name>
<keyword evidence="8" id="KW-1185">Reference proteome</keyword>
<feature type="region of interest" description="Disordered" evidence="4">
    <location>
        <begin position="278"/>
        <end position="309"/>
    </location>
</feature>
<feature type="compositionally biased region" description="Basic and acidic residues" evidence="4">
    <location>
        <begin position="213"/>
        <end position="229"/>
    </location>
</feature>
<dbReference type="Pfam" id="PF02002">
    <property type="entry name" value="TFIIE_alpha"/>
    <property type="match status" value="1"/>
</dbReference>
<dbReference type="FunCoup" id="R7TXU0">
    <property type="interactions" value="2123"/>
</dbReference>
<evidence type="ECO:0000259" key="5">
    <source>
        <dbReference type="PROSITE" id="PS51344"/>
    </source>
</evidence>
<dbReference type="AlphaFoldDB" id="R7TXU0"/>
<reference evidence="8" key="1">
    <citation type="submission" date="2012-12" db="EMBL/GenBank/DDBJ databases">
        <authorList>
            <person name="Hellsten U."/>
            <person name="Grimwood J."/>
            <person name="Chapman J.A."/>
            <person name="Shapiro H."/>
            <person name="Aerts A."/>
            <person name="Otillar R.P."/>
            <person name="Terry A.Y."/>
            <person name="Boore J.L."/>
            <person name="Simakov O."/>
            <person name="Marletaz F."/>
            <person name="Cho S.-J."/>
            <person name="Edsinger-Gonzales E."/>
            <person name="Havlak P."/>
            <person name="Kuo D.-H."/>
            <person name="Larsson T."/>
            <person name="Lv J."/>
            <person name="Arendt D."/>
            <person name="Savage R."/>
            <person name="Osoegawa K."/>
            <person name="de Jong P."/>
            <person name="Lindberg D.R."/>
            <person name="Seaver E.C."/>
            <person name="Weisblat D.A."/>
            <person name="Putnam N.H."/>
            <person name="Grigoriev I.V."/>
            <person name="Rokhsar D.S."/>
        </authorList>
    </citation>
    <scope>NUCLEOTIDE SEQUENCE</scope>
    <source>
        <strain evidence="8">I ESC-2004</strain>
    </source>
</reference>
<dbReference type="STRING" id="283909.R7TXU0"/>